<accession>Q235R9</accession>
<proteinExistence type="predicted"/>
<organism evidence="1 2">
    <name type="scientific">Tetrahymena thermophila (strain SB210)</name>
    <dbReference type="NCBI Taxonomy" id="312017"/>
    <lineage>
        <taxon>Eukaryota</taxon>
        <taxon>Sar</taxon>
        <taxon>Alveolata</taxon>
        <taxon>Ciliophora</taxon>
        <taxon>Intramacronucleata</taxon>
        <taxon>Oligohymenophorea</taxon>
        <taxon>Hymenostomatida</taxon>
        <taxon>Tetrahymenina</taxon>
        <taxon>Tetrahymenidae</taxon>
        <taxon>Tetrahymena</taxon>
    </lineage>
</organism>
<dbReference type="RefSeq" id="XP_001012532.2">
    <property type="nucleotide sequence ID" value="XM_001012532.2"/>
</dbReference>
<reference evidence="2" key="1">
    <citation type="journal article" date="2006" name="PLoS Biol.">
        <title>Macronuclear genome sequence of the ciliate Tetrahymena thermophila, a model eukaryote.</title>
        <authorList>
            <person name="Eisen J.A."/>
            <person name="Coyne R.S."/>
            <person name="Wu M."/>
            <person name="Wu D."/>
            <person name="Thiagarajan M."/>
            <person name="Wortman J.R."/>
            <person name="Badger J.H."/>
            <person name="Ren Q."/>
            <person name="Amedeo P."/>
            <person name="Jones K.M."/>
            <person name="Tallon L.J."/>
            <person name="Delcher A.L."/>
            <person name="Salzberg S.L."/>
            <person name="Silva J.C."/>
            <person name="Haas B.J."/>
            <person name="Majoros W.H."/>
            <person name="Farzad M."/>
            <person name="Carlton J.M."/>
            <person name="Smith R.K. Jr."/>
            <person name="Garg J."/>
            <person name="Pearlman R.E."/>
            <person name="Karrer K.M."/>
            <person name="Sun L."/>
            <person name="Manning G."/>
            <person name="Elde N.C."/>
            <person name="Turkewitz A.P."/>
            <person name="Asai D.J."/>
            <person name="Wilkes D.E."/>
            <person name="Wang Y."/>
            <person name="Cai H."/>
            <person name="Collins K."/>
            <person name="Stewart B.A."/>
            <person name="Lee S.R."/>
            <person name="Wilamowska K."/>
            <person name="Weinberg Z."/>
            <person name="Ruzzo W.L."/>
            <person name="Wloga D."/>
            <person name="Gaertig J."/>
            <person name="Frankel J."/>
            <person name="Tsao C.-C."/>
            <person name="Gorovsky M.A."/>
            <person name="Keeling P.J."/>
            <person name="Waller R.F."/>
            <person name="Patron N.J."/>
            <person name="Cherry J.M."/>
            <person name="Stover N.A."/>
            <person name="Krieger C.J."/>
            <person name="del Toro C."/>
            <person name="Ryder H.F."/>
            <person name="Williamson S.C."/>
            <person name="Barbeau R.A."/>
            <person name="Hamilton E.P."/>
            <person name="Orias E."/>
        </authorList>
    </citation>
    <scope>NUCLEOTIDE SEQUENCE [LARGE SCALE GENOMIC DNA]</scope>
    <source>
        <strain evidence="2">SB210</strain>
    </source>
</reference>
<dbReference type="Pfam" id="PF06873">
    <property type="entry name" value="SerH"/>
    <property type="match status" value="1"/>
</dbReference>
<evidence type="ECO:0000313" key="1">
    <source>
        <dbReference type="EMBL" id="EAR92287.2"/>
    </source>
</evidence>
<dbReference type="HOGENOM" id="CLU_1104628_0_0_1"/>
<keyword evidence="2" id="KW-1185">Reference proteome</keyword>
<evidence type="ECO:0000313" key="2">
    <source>
        <dbReference type="Proteomes" id="UP000009168"/>
    </source>
</evidence>
<dbReference type="AlphaFoldDB" id="Q235R9"/>
<protein>
    <submittedName>
        <fullName evidence="1">Cell surface immobilization antigen</fullName>
    </submittedName>
</protein>
<dbReference type="EMBL" id="GG662756">
    <property type="protein sequence ID" value="EAR92287.2"/>
    <property type="molecule type" value="Genomic_DNA"/>
</dbReference>
<sequence>MYQQIDIILVAASNLFCQSCPGATVNGVPAIFANTALTGCVASIGNCSRSTLWTNADCLACNGNTAQYAKANQTSCQATAPPSADVNCSAATCTTAGTCQAAPTTPSGLSWQNGSTSGKCAINNCPASTSLGLVAASDLFCQSCPGATVNGVPAIFANTALTGCVASTGNCSRSTLWTNADCLACNGNTAQYAKANQSGCQATAPPPGADVNCSAATCKTAGTCIAAPTTPQQQQLLLLLLQQTQQQF</sequence>
<dbReference type="GeneID" id="7845237"/>
<gene>
    <name evidence="1" type="ORF">TTHERM_01137180</name>
</gene>
<dbReference type="KEGG" id="tet:TTHERM_01137180"/>
<dbReference type="InParanoid" id="Q235R9"/>
<dbReference type="Proteomes" id="UP000009168">
    <property type="component" value="Unassembled WGS sequence"/>
</dbReference>
<name>Q235R9_TETTS</name>
<dbReference type="InterPro" id="IPR009670">
    <property type="entry name" value="SerH"/>
</dbReference>